<sequence>MEGDVKGVSVRMRHPTGSTSLDKLKLVVGPGMEASRVKQDDQVDKKAPKEIRDGRNHIVKKKGVKEGSTRLPRRDVHLPVLRTRTSPRVLYDCIKSLNKDQRDVVEVMRLGSLLDMKMDGIPQKLGFWLVDKLDTVEMKLRACNGSIEITIDSIHSILDVPKEGFDLIRDEPPSRERDIASEFRKQFPEKRKMRPTDVMDLIVESDESGLQFKTNFLMLYVTSTVWPDVVVDKIQPPTHAWNLALLQQRQTSEINNGGLGSAQLAETGVVEDVISLGDEVNETSGCSYGMKLSCIKGEKCNEEDYGADLERKNDIELMNEKIDCIVNARVEIETLLASFISKYHNDMDFVKYKYVLDDIFKYHTSMGRTSYTAVETSNQAGVENNDAVVKPVGIKSENDGSFMELGNVSETKTVSEDELQISPSPLSQFWFSSTLMAACDEAEKSLMGNKKVKLEEKEVHDADFQRETVEPQPLLKATREEKGKQIVIESPVRKGRKGVNLGLGPTTTLAERGQRRTIGLGEHLRSPYVRRAVDMKVTAEERRMHEWAQTFVDGDCEIVFSLRNGIKVTRSELASLALQQPVHPIVIDAWADLLNCEEEHRNQNSLRRHFFSTKVIGDNEITNSATNLKKKYELFSSNLAVASKFDMELIKFKNKDLIFFPILDNGNYYLVVVNLKIGSMVVIDHRAWPDNEQDEIVQKYDAFVDTLHRLLIKHLEAVKHPAWVELDGNMHEILTMNWQTRVMAGDGGIFLMRHMETWMGDARS</sequence>
<accession>A0AA38TW24</accession>
<evidence type="ECO:0000313" key="1">
    <source>
        <dbReference type="EMBL" id="KAJ9562015.1"/>
    </source>
</evidence>
<comment type="caution">
    <text evidence="1">The sequence shown here is derived from an EMBL/GenBank/DDBJ whole genome shotgun (WGS) entry which is preliminary data.</text>
</comment>
<organism evidence="1 2">
    <name type="scientific">Centaurea solstitialis</name>
    <name type="common">yellow star-thistle</name>
    <dbReference type="NCBI Taxonomy" id="347529"/>
    <lineage>
        <taxon>Eukaryota</taxon>
        <taxon>Viridiplantae</taxon>
        <taxon>Streptophyta</taxon>
        <taxon>Embryophyta</taxon>
        <taxon>Tracheophyta</taxon>
        <taxon>Spermatophyta</taxon>
        <taxon>Magnoliopsida</taxon>
        <taxon>eudicotyledons</taxon>
        <taxon>Gunneridae</taxon>
        <taxon>Pentapetalae</taxon>
        <taxon>asterids</taxon>
        <taxon>campanulids</taxon>
        <taxon>Asterales</taxon>
        <taxon>Asteraceae</taxon>
        <taxon>Carduoideae</taxon>
        <taxon>Cardueae</taxon>
        <taxon>Centaureinae</taxon>
        <taxon>Centaurea</taxon>
    </lineage>
</organism>
<protein>
    <recommendedName>
        <fullName evidence="3">Ubiquitin-like protease family profile domain-containing protein</fullName>
    </recommendedName>
</protein>
<dbReference type="AlphaFoldDB" id="A0AA38TW24"/>
<evidence type="ECO:0000313" key="2">
    <source>
        <dbReference type="Proteomes" id="UP001172457"/>
    </source>
</evidence>
<dbReference type="EMBL" id="JARYMX010000002">
    <property type="protein sequence ID" value="KAJ9562015.1"/>
    <property type="molecule type" value="Genomic_DNA"/>
</dbReference>
<dbReference type="SUPFAM" id="SSF54001">
    <property type="entry name" value="Cysteine proteinases"/>
    <property type="match status" value="1"/>
</dbReference>
<evidence type="ECO:0008006" key="3">
    <source>
        <dbReference type="Google" id="ProtNLM"/>
    </source>
</evidence>
<gene>
    <name evidence="1" type="ORF">OSB04_007175</name>
</gene>
<dbReference type="PANTHER" id="PTHR34835">
    <property type="entry name" value="OS07G0283600 PROTEIN-RELATED"/>
    <property type="match status" value="1"/>
</dbReference>
<reference evidence="1" key="1">
    <citation type="submission" date="2023-03" db="EMBL/GenBank/DDBJ databases">
        <title>Chromosome-scale reference genome and RAD-based genetic map of yellow starthistle (Centaurea solstitialis) reveal putative structural variation and QTLs associated with invader traits.</title>
        <authorList>
            <person name="Reatini B."/>
            <person name="Cang F.A."/>
            <person name="Jiang Q."/>
            <person name="Mckibben M.T.W."/>
            <person name="Barker M.S."/>
            <person name="Rieseberg L.H."/>
            <person name="Dlugosch K.M."/>
        </authorList>
    </citation>
    <scope>NUCLEOTIDE SEQUENCE</scope>
    <source>
        <strain evidence="1">CAN-66</strain>
        <tissue evidence="1">Leaf</tissue>
    </source>
</reference>
<keyword evidence="2" id="KW-1185">Reference proteome</keyword>
<proteinExistence type="predicted"/>
<dbReference type="InterPro" id="IPR038765">
    <property type="entry name" value="Papain-like_cys_pep_sf"/>
</dbReference>
<dbReference type="Proteomes" id="UP001172457">
    <property type="component" value="Chromosome 2"/>
</dbReference>
<dbReference type="PANTHER" id="PTHR34835:SF90">
    <property type="entry name" value="AMINOTRANSFERASE-LIKE PLANT MOBILE DOMAIN-CONTAINING PROTEIN"/>
    <property type="match status" value="1"/>
</dbReference>
<name>A0AA38TW24_9ASTR</name>
<dbReference type="Gene3D" id="3.40.395.10">
    <property type="entry name" value="Adenoviral Proteinase, Chain A"/>
    <property type="match status" value="1"/>
</dbReference>